<feature type="region of interest" description="Disordered" evidence="1">
    <location>
        <begin position="221"/>
        <end position="274"/>
    </location>
</feature>
<evidence type="ECO:0000313" key="2">
    <source>
        <dbReference type="EMBL" id="SVA39885.1"/>
    </source>
</evidence>
<dbReference type="EMBL" id="UINC01008873">
    <property type="protein sequence ID" value="SVA39885.1"/>
    <property type="molecule type" value="Genomic_DNA"/>
</dbReference>
<sequence length="347" mass="38023">MAQNGQAADIVSGPPTGTPLAPVNSYALHGPHKGQEFDAAKSLGQGPGALLFIHELSRNTIPVLRGLDDLTSEYSVLGFQSHTLLLHDDRTSAENRLKAVNGSLGFAGLEEINRPLAHPIILSLDGLEGPGDYALNRRAALTIVLAKGGQVVRSVALTDTGKHNVPQLREWVEEVAGKIPSDPAELRRMIAGNLPESGDAVRELAVNQGVQLQRLRTRLARLESGQMNNRMQQRRPQRMKRDAPNASGRPAAERNTAKPAAKREGAPPDDADLQSSLRAFIRKTQADERIDEIYEEITTRAAESAELTRQTREMFRLVLSLKDRYGTPHAHELAKGFLDKHPAKRNR</sequence>
<gene>
    <name evidence="2" type="ORF">METZ01_LOCUS92739</name>
</gene>
<reference evidence="2" key="1">
    <citation type="submission" date="2018-05" db="EMBL/GenBank/DDBJ databases">
        <authorList>
            <person name="Lanie J.A."/>
            <person name="Ng W.-L."/>
            <person name="Kazmierczak K.M."/>
            <person name="Andrzejewski T.M."/>
            <person name="Davidsen T.M."/>
            <person name="Wayne K.J."/>
            <person name="Tettelin H."/>
            <person name="Glass J.I."/>
            <person name="Rusch D."/>
            <person name="Podicherti R."/>
            <person name="Tsui H.-C.T."/>
            <person name="Winkler M.E."/>
        </authorList>
    </citation>
    <scope>NUCLEOTIDE SEQUENCE</scope>
</reference>
<evidence type="ECO:0000256" key="1">
    <source>
        <dbReference type="SAM" id="MobiDB-lite"/>
    </source>
</evidence>
<name>A0A381VHQ7_9ZZZZ</name>
<feature type="compositionally biased region" description="Basic and acidic residues" evidence="1">
    <location>
        <begin position="251"/>
        <end position="266"/>
    </location>
</feature>
<dbReference type="AlphaFoldDB" id="A0A381VHQ7"/>
<accession>A0A381VHQ7</accession>
<protein>
    <submittedName>
        <fullName evidence="2">Uncharacterized protein</fullName>
    </submittedName>
</protein>
<organism evidence="2">
    <name type="scientific">marine metagenome</name>
    <dbReference type="NCBI Taxonomy" id="408172"/>
    <lineage>
        <taxon>unclassified sequences</taxon>
        <taxon>metagenomes</taxon>
        <taxon>ecological metagenomes</taxon>
    </lineage>
</organism>
<proteinExistence type="predicted"/>